<proteinExistence type="predicted"/>
<organism evidence="1 2">
    <name type="scientific">Paraglaciecola agarilytica NO2</name>
    <dbReference type="NCBI Taxonomy" id="1125747"/>
    <lineage>
        <taxon>Bacteria</taxon>
        <taxon>Pseudomonadati</taxon>
        <taxon>Pseudomonadota</taxon>
        <taxon>Gammaproteobacteria</taxon>
        <taxon>Alteromonadales</taxon>
        <taxon>Alteromonadaceae</taxon>
        <taxon>Paraglaciecola</taxon>
    </lineage>
</organism>
<sequence length="50" mass="5404">MISTFAAPKFLIFNVINVTRAFGLTGLASINSLNYYGEIFGDHIDAGLPI</sequence>
<reference evidence="1 2" key="1">
    <citation type="journal article" date="2014" name="Environ. Microbiol.">
        <title>Comparative genomics of the marine bacterial genus Glaciecola reveals the high degree of genomic diversity and genomic characteristic for cold adaptation.</title>
        <authorList>
            <person name="Qin Q.L."/>
            <person name="Xie B.B."/>
            <person name="Yu Y."/>
            <person name="Shu Y.L."/>
            <person name="Rong J.C."/>
            <person name="Zhang Y.J."/>
            <person name="Zhao D.L."/>
            <person name="Chen X.L."/>
            <person name="Zhang X.Y."/>
            <person name="Chen B."/>
            <person name="Zhou B.C."/>
            <person name="Zhang Y.Z."/>
        </authorList>
    </citation>
    <scope>NUCLEOTIDE SEQUENCE [LARGE SCALE GENOMIC DNA]</scope>
    <source>
        <strain evidence="1 2">NO2</strain>
    </source>
</reference>
<evidence type="ECO:0000313" key="2">
    <source>
        <dbReference type="Proteomes" id="UP000008372"/>
    </source>
</evidence>
<dbReference type="Proteomes" id="UP000008372">
    <property type="component" value="Unassembled WGS sequence"/>
</dbReference>
<evidence type="ECO:0000313" key="1">
    <source>
        <dbReference type="EMBL" id="GAC03088.1"/>
    </source>
</evidence>
<dbReference type="EMBL" id="BAEK01000005">
    <property type="protein sequence ID" value="GAC03088.1"/>
    <property type="molecule type" value="Genomic_DNA"/>
</dbReference>
<name>A0ABQ0I191_9ALTE</name>
<protein>
    <submittedName>
        <fullName evidence="1">Uncharacterized protein</fullName>
    </submittedName>
</protein>
<gene>
    <name evidence="1" type="ORF">GAGA_0223</name>
</gene>
<accession>A0ABQ0I191</accession>
<keyword evidence="2" id="KW-1185">Reference proteome</keyword>
<comment type="caution">
    <text evidence="1">The sequence shown here is derived from an EMBL/GenBank/DDBJ whole genome shotgun (WGS) entry which is preliminary data.</text>
</comment>